<dbReference type="SMART" id="SM00264">
    <property type="entry name" value="BAG"/>
    <property type="match status" value="1"/>
</dbReference>
<dbReference type="EMBL" id="JALJAT010000002">
    <property type="protein sequence ID" value="KAK4473189.1"/>
    <property type="molecule type" value="Genomic_DNA"/>
</dbReference>
<evidence type="ECO:0000313" key="4">
    <source>
        <dbReference type="Proteomes" id="UP001292079"/>
    </source>
</evidence>
<dbReference type="GO" id="GO:0051087">
    <property type="term" value="F:protein-folding chaperone binding"/>
    <property type="evidence" value="ECO:0007669"/>
    <property type="project" value="InterPro"/>
</dbReference>
<dbReference type="PROSITE" id="PS50020">
    <property type="entry name" value="WW_DOMAIN_2"/>
    <property type="match status" value="1"/>
</dbReference>
<dbReference type="Pfam" id="PF02179">
    <property type="entry name" value="BAG"/>
    <property type="match status" value="1"/>
</dbReference>
<dbReference type="InterPro" id="IPR036020">
    <property type="entry name" value="WW_dom_sf"/>
</dbReference>
<evidence type="ECO:0008006" key="5">
    <source>
        <dbReference type="Google" id="ProtNLM"/>
    </source>
</evidence>
<organism evidence="3 4">
    <name type="scientific">Schistosoma mekongi</name>
    <name type="common">Parasitic worm</name>
    <dbReference type="NCBI Taxonomy" id="38744"/>
    <lineage>
        <taxon>Eukaryota</taxon>
        <taxon>Metazoa</taxon>
        <taxon>Spiralia</taxon>
        <taxon>Lophotrochozoa</taxon>
        <taxon>Platyhelminthes</taxon>
        <taxon>Trematoda</taxon>
        <taxon>Digenea</taxon>
        <taxon>Strigeidida</taxon>
        <taxon>Schistosomatoidea</taxon>
        <taxon>Schistosomatidae</taxon>
        <taxon>Schistosoma</taxon>
    </lineage>
</organism>
<sequence length="164" mass="19089">MHLLSSNMNSKEPLPPGWEMRYDEKSKRFYFVDHNTRSTQWEHPLMNQECSSQANENNSSNFQKEDLGNVCNSNCENIITDVIAKARSLQPEIDRFDGTPHSKEFKQLMENLEQLILSLDSLETDGNVEFRTMRRDAVKEIQQLIEMLDYRSVISSQNDEVLAD</sequence>
<reference evidence="3" key="2">
    <citation type="journal article" date="2023" name="Infect Dis Poverty">
        <title>Chromosome-scale genome of the human blood fluke Schistosoma mekongi and its implications for public health.</title>
        <authorList>
            <person name="Zhou M."/>
            <person name="Xu L."/>
            <person name="Xu D."/>
            <person name="Chen W."/>
            <person name="Khan J."/>
            <person name="Hu Y."/>
            <person name="Huang H."/>
            <person name="Wei H."/>
            <person name="Zhang Y."/>
            <person name="Chusongsang P."/>
            <person name="Tanasarnprasert K."/>
            <person name="Hu X."/>
            <person name="Limpanont Y."/>
            <person name="Lv Z."/>
        </authorList>
    </citation>
    <scope>NUCLEOTIDE SEQUENCE</scope>
    <source>
        <strain evidence="3">LV_2022a</strain>
    </source>
</reference>
<dbReference type="Proteomes" id="UP001292079">
    <property type="component" value="Unassembled WGS sequence"/>
</dbReference>
<protein>
    <recommendedName>
        <fullName evidence="5">WW domain-containing protein</fullName>
    </recommendedName>
</protein>
<dbReference type="SUPFAM" id="SSF63491">
    <property type="entry name" value="BAG domain"/>
    <property type="match status" value="1"/>
</dbReference>
<feature type="domain" description="BAG" evidence="2">
    <location>
        <begin position="85"/>
        <end position="152"/>
    </location>
</feature>
<dbReference type="SMART" id="SM00456">
    <property type="entry name" value="WW"/>
    <property type="match status" value="1"/>
</dbReference>
<feature type="domain" description="WW" evidence="1">
    <location>
        <begin position="12"/>
        <end position="46"/>
    </location>
</feature>
<keyword evidence="4" id="KW-1185">Reference proteome</keyword>
<dbReference type="Gene3D" id="2.20.70.10">
    <property type="match status" value="1"/>
</dbReference>
<comment type="caution">
    <text evidence="3">The sequence shown here is derived from an EMBL/GenBank/DDBJ whole genome shotgun (WGS) entry which is preliminary data.</text>
</comment>
<evidence type="ECO:0000259" key="1">
    <source>
        <dbReference type="PROSITE" id="PS50020"/>
    </source>
</evidence>
<dbReference type="AlphaFoldDB" id="A0AAE1ZGY6"/>
<proteinExistence type="predicted"/>
<gene>
    <name evidence="3" type="ORF">MN116_002584</name>
</gene>
<dbReference type="Gene3D" id="1.20.58.120">
    <property type="entry name" value="BAG domain"/>
    <property type="match status" value="1"/>
</dbReference>
<dbReference type="SUPFAM" id="SSF51045">
    <property type="entry name" value="WW domain"/>
    <property type="match status" value="1"/>
</dbReference>
<accession>A0AAE1ZGY6</accession>
<dbReference type="Pfam" id="PF00397">
    <property type="entry name" value="WW"/>
    <property type="match status" value="1"/>
</dbReference>
<dbReference type="InterPro" id="IPR001202">
    <property type="entry name" value="WW_dom"/>
</dbReference>
<dbReference type="PROSITE" id="PS01159">
    <property type="entry name" value="WW_DOMAIN_1"/>
    <property type="match status" value="1"/>
</dbReference>
<dbReference type="InterPro" id="IPR003103">
    <property type="entry name" value="BAG_domain"/>
</dbReference>
<dbReference type="PROSITE" id="PS51035">
    <property type="entry name" value="BAG"/>
    <property type="match status" value="1"/>
</dbReference>
<evidence type="ECO:0000259" key="2">
    <source>
        <dbReference type="PROSITE" id="PS51035"/>
    </source>
</evidence>
<name>A0AAE1ZGY6_SCHME</name>
<dbReference type="CDD" id="cd00201">
    <property type="entry name" value="WW"/>
    <property type="match status" value="1"/>
</dbReference>
<dbReference type="InterPro" id="IPR036533">
    <property type="entry name" value="BAG_dom_sf"/>
</dbReference>
<evidence type="ECO:0000313" key="3">
    <source>
        <dbReference type="EMBL" id="KAK4473189.1"/>
    </source>
</evidence>
<reference evidence="3" key="1">
    <citation type="submission" date="2022-04" db="EMBL/GenBank/DDBJ databases">
        <authorList>
            <person name="Xu L."/>
            <person name="Lv Z."/>
        </authorList>
    </citation>
    <scope>NUCLEOTIDE SEQUENCE</scope>
    <source>
        <strain evidence="3">LV_2022a</strain>
    </source>
</reference>